<dbReference type="EMBL" id="CP118246">
    <property type="protein sequence ID" value="WDR01976.1"/>
    <property type="molecule type" value="Genomic_DNA"/>
</dbReference>
<dbReference type="RefSeq" id="WP_282218385.1">
    <property type="nucleotide sequence ID" value="NZ_CP118246.1"/>
</dbReference>
<protein>
    <submittedName>
        <fullName evidence="1">Uncharacterized protein</fullName>
    </submittedName>
</protein>
<evidence type="ECO:0000313" key="1">
    <source>
        <dbReference type="EMBL" id="WDR01976.1"/>
    </source>
</evidence>
<dbReference type="Proteomes" id="UP001220530">
    <property type="component" value="Chromosome"/>
</dbReference>
<reference evidence="1 2" key="1">
    <citation type="submission" date="2023-02" db="EMBL/GenBank/DDBJ databases">
        <title>Devosia algicola sp. nov., isolated from the phycosphere of marine algae.</title>
        <authorList>
            <person name="Kim J.M."/>
            <person name="Lee J.K."/>
            <person name="Choi B.J."/>
            <person name="Bayburt H."/>
            <person name="Jeon C.O."/>
        </authorList>
    </citation>
    <scope>NUCLEOTIDE SEQUENCE [LARGE SCALE GENOMIC DNA]</scope>
    <source>
        <strain evidence="1 2">G20-9</strain>
    </source>
</reference>
<name>A0ABY7YL05_9HYPH</name>
<proteinExistence type="predicted"/>
<gene>
    <name evidence="1" type="ORF">PSQ19_14970</name>
</gene>
<evidence type="ECO:0000313" key="2">
    <source>
        <dbReference type="Proteomes" id="UP001220530"/>
    </source>
</evidence>
<accession>A0ABY7YL05</accession>
<organism evidence="1 2">
    <name type="scientific">Devosia algicola</name>
    <dbReference type="NCBI Taxonomy" id="3026418"/>
    <lineage>
        <taxon>Bacteria</taxon>
        <taxon>Pseudomonadati</taxon>
        <taxon>Pseudomonadota</taxon>
        <taxon>Alphaproteobacteria</taxon>
        <taxon>Hyphomicrobiales</taxon>
        <taxon>Devosiaceae</taxon>
        <taxon>Devosia</taxon>
    </lineage>
</organism>
<sequence length="63" mass="6737">MATSIAVNFMTPPDGAPRPVPAIATNMARPMRVLTLFMPDEAGCPDWQGQTPKTALVVRTIAL</sequence>
<keyword evidence="2" id="KW-1185">Reference proteome</keyword>